<gene>
    <name evidence="2" type="ORF">PECAL_5P20810</name>
</gene>
<dbReference type="Proteomes" id="UP000789595">
    <property type="component" value="Unassembled WGS sequence"/>
</dbReference>
<keyword evidence="3" id="KW-1185">Reference proteome</keyword>
<evidence type="ECO:0008006" key="4">
    <source>
        <dbReference type="Google" id="ProtNLM"/>
    </source>
</evidence>
<feature type="compositionally biased region" description="Basic residues" evidence="1">
    <location>
        <begin position="12"/>
        <end position="27"/>
    </location>
</feature>
<sequence>MPPKKPAAKSPAKPRAKSPARAAKKPAAKSPAKPAAKSPAKPRAKSPAKPRAKSPAPKPRINNTADDHHARAMADDLAAIRAAYAKEQGLPPPKSYQIWTVLNVLAWIGWSAVLASAAYNEKLVLILELMCCAEVLRMIKGELKGNVKMGLVLHATRLIVYHQVLPFAYTRVILQAWSATELARYPYYVVPNAYTLAMRSFVPLITFPLGVAAETMGLWGRLQAADSLLVKGVCALPLVNVVLAPIGYRSLLKKAVRAWDGLTKED</sequence>
<evidence type="ECO:0000256" key="1">
    <source>
        <dbReference type="SAM" id="MobiDB-lite"/>
    </source>
</evidence>
<feature type="compositionally biased region" description="Basic residues" evidence="1">
    <location>
        <begin position="40"/>
        <end position="52"/>
    </location>
</feature>
<accession>A0A8J2X3J0</accession>
<feature type="region of interest" description="Disordered" evidence="1">
    <location>
        <begin position="1"/>
        <end position="66"/>
    </location>
</feature>
<dbReference type="UniPathway" id="UPA00094"/>
<evidence type="ECO:0000313" key="2">
    <source>
        <dbReference type="EMBL" id="CAH0377545.1"/>
    </source>
</evidence>
<reference evidence="2" key="1">
    <citation type="submission" date="2021-11" db="EMBL/GenBank/DDBJ databases">
        <authorList>
            <consortium name="Genoscope - CEA"/>
            <person name="William W."/>
        </authorList>
    </citation>
    <scope>NUCLEOTIDE SEQUENCE</scope>
</reference>
<dbReference type="OrthoDB" id="46988at2759"/>
<comment type="caution">
    <text evidence="2">The sequence shown here is derived from an EMBL/GenBank/DDBJ whole genome shotgun (WGS) entry which is preliminary data.</text>
</comment>
<dbReference type="EMBL" id="CAKKNE010000005">
    <property type="protein sequence ID" value="CAH0377545.1"/>
    <property type="molecule type" value="Genomic_DNA"/>
</dbReference>
<feature type="compositionally biased region" description="Low complexity" evidence="1">
    <location>
        <begin position="28"/>
        <end position="39"/>
    </location>
</feature>
<evidence type="ECO:0000313" key="3">
    <source>
        <dbReference type="Proteomes" id="UP000789595"/>
    </source>
</evidence>
<proteinExistence type="predicted"/>
<organism evidence="2 3">
    <name type="scientific">Pelagomonas calceolata</name>
    <dbReference type="NCBI Taxonomy" id="35677"/>
    <lineage>
        <taxon>Eukaryota</taxon>
        <taxon>Sar</taxon>
        <taxon>Stramenopiles</taxon>
        <taxon>Ochrophyta</taxon>
        <taxon>Pelagophyceae</taxon>
        <taxon>Pelagomonadales</taxon>
        <taxon>Pelagomonadaceae</taxon>
        <taxon>Pelagomonas</taxon>
    </lineage>
</organism>
<name>A0A8J2X3J0_9STRA</name>
<protein>
    <recommendedName>
        <fullName evidence="4">Very-long-chain (3R)-3-hydroxyacyl-CoA dehydratase</fullName>
    </recommendedName>
</protein>
<dbReference type="GO" id="GO:0006633">
    <property type="term" value="P:fatty acid biosynthetic process"/>
    <property type="evidence" value="ECO:0007669"/>
    <property type="project" value="UniProtKB-UniPathway"/>
</dbReference>
<dbReference type="AlphaFoldDB" id="A0A8J2X3J0"/>